<protein>
    <submittedName>
        <fullName evidence="1">Uncharacterized protein</fullName>
    </submittedName>
</protein>
<evidence type="ECO:0000313" key="2">
    <source>
        <dbReference type="Proteomes" id="UP001145114"/>
    </source>
</evidence>
<dbReference type="EMBL" id="JAMZIH010000307">
    <property type="protein sequence ID" value="KAJ1679561.1"/>
    <property type="molecule type" value="Genomic_DNA"/>
</dbReference>
<keyword evidence="2" id="KW-1185">Reference proteome</keyword>
<reference evidence="1" key="1">
    <citation type="submission" date="2022-06" db="EMBL/GenBank/DDBJ databases">
        <title>Phylogenomic reconstructions and comparative analyses of Kickxellomycotina fungi.</title>
        <authorList>
            <person name="Reynolds N.K."/>
            <person name="Stajich J.E."/>
            <person name="Barry K."/>
            <person name="Grigoriev I.V."/>
            <person name="Crous P."/>
            <person name="Smith M.E."/>
        </authorList>
    </citation>
    <scope>NUCLEOTIDE SEQUENCE</scope>
    <source>
        <strain evidence="1">RSA 2271</strain>
    </source>
</reference>
<comment type="caution">
    <text evidence="1">The sequence shown here is derived from an EMBL/GenBank/DDBJ whole genome shotgun (WGS) entry which is preliminary data.</text>
</comment>
<feature type="non-terminal residue" evidence="1">
    <location>
        <position position="1"/>
    </location>
</feature>
<proteinExistence type="predicted"/>
<accession>A0ACC1HV74</accession>
<gene>
    <name evidence="1" type="ORF">EV182_001801</name>
</gene>
<sequence length="51" mass="5616">GHTAEMLGLLKGVDMTIYRSRMYVVGSNDTLSLEAAKRFEQELSTGQVSKP</sequence>
<organism evidence="1 2">
    <name type="scientific">Spiromyces aspiralis</name>
    <dbReference type="NCBI Taxonomy" id="68401"/>
    <lineage>
        <taxon>Eukaryota</taxon>
        <taxon>Fungi</taxon>
        <taxon>Fungi incertae sedis</taxon>
        <taxon>Zoopagomycota</taxon>
        <taxon>Kickxellomycotina</taxon>
        <taxon>Kickxellomycetes</taxon>
        <taxon>Kickxellales</taxon>
        <taxon>Kickxellaceae</taxon>
        <taxon>Spiromyces</taxon>
    </lineage>
</organism>
<evidence type="ECO:0000313" key="1">
    <source>
        <dbReference type="EMBL" id="KAJ1679561.1"/>
    </source>
</evidence>
<name>A0ACC1HV74_9FUNG</name>
<dbReference type="Proteomes" id="UP001145114">
    <property type="component" value="Unassembled WGS sequence"/>
</dbReference>